<dbReference type="EMBL" id="HBUF01560125">
    <property type="protein sequence ID" value="CAG6761924.1"/>
    <property type="molecule type" value="Transcribed_RNA"/>
</dbReference>
<dbReference type="EMBL" id="HBUF01560127">
    <property type="protein sequence ID" value="CAG6761930.1"/>
    <property type="molecule type" value="Transcribed_RNA"/>
</dbReference>
<evidence type="ECO:0000313" key="3">
    <source>
        <dbReference type="EMBL" id="CAG6617085.1"/>
    </source>
</evidence>
<dbReference type="EMBL" id="HBUF01320061">
    <property type="protein sequence ID" value="CAG6694801.1"/>
    <property type="molecule type" value="Transcribed_RNA"/>
</dbReference>
<dbReference type="EMBL" id="HBUF01560126">
    <property type="protein sequence ID" value="CAG6761927.1"/>
    <property type="molecule type" value="Transcribed_RNA"/>
</dbReference>
<feature type="region of interest" description="Disordered" evidence="1">
    <location>
        <begin position="1"/>
        <end position="27"/>
    </location>
</feature>
<organism evidence="3">
    <name type="scientific">Cacopsylla melanoneura</name>
    <dbReference type="NCBI Taxonomy" id="428564"/>
    <lineage>
        <taxon>Eukaryota</taxon>
        <taxon>Metazoa</taxon>
        <taxon>Ecdysozoa</taxon>
        <taxon>Arthropoda</taxon>
        <taxon>Hexapoda</taxon>
        <taxon>Insecta</taxon>
        <taxon>Pterygota</taxon>
        <taxon>Neoptera</taxon>
        <taxon>Paraneoptera</taxon>
        <taxon>Hemiptera</taxon>
        <taxon>Sternorrhyncha</taxon>
        <taxon>Psylloidea</taxon>
        <taxon>Psyllidae</taxon>
        <taxon>Psyllinae</taxon>
        <taxon>Cacopsylla</taxon>
    </lineage>
</organism>
<accession>A0A8D8LVK1</accession>
<dbReference type="EMBL" id="HBUF01343105">
    <property type="protein sequence ID" value="CAG6706258.1"/>
    <property type="molecule type" value="Transcribed_RNA"/>
</dbReference>
<evidence type="ECO:0000256" key="1">
    <source>
        <dbReference type="SAM" id="MobiDB-lite"/>
    </source>
</evidence>
<protein>
    <submittedName>
        <fullName evidence="3">Uncharacterized protein</fullName>
    </submittedName>
</protein>
<dbReference type="EMBL" id="HBUF01560124">
    <property type="protein sequence ID" value="CAG6761921.1"/>
    <property type="molecule type" value="Transcribed_RNA"/>
</dbReference>
<dbReference type="EMBL" id="HBUF01560123">
    <property type="protein sequence ID" value="CAG6761918.1"/>
    <property type="molecule type" value="Transcribed_RNA"/>
</dbReference>
<feature type="transmembrane region" description="Helical" evidence="2">
    <location>
        <begin position="54"/>
        <end position="71"/>
    </location>
</feature>
<dbReference type="EMBL" id="HBUF01320062">
    <property type="protein sequence ID" value="CAG6694803.1"/>
    <property type="molecule type" value="Transcribed_RNA"/>
</dbReference>
<proteinExistence type="predicted"/>
<dbReference type="EMBL" id="HBUF01037820">
    <property type="protein sequence ID" value="CAG6617092.1"/>
    <property type="molecule type" value="Transcribed_RNA"/>
</dbReference>
<dbReference type="EMBL" id="HBUF01037818">
    <property type="protein sequence ID" value="CAG6617089.1"/>
    <property type="molecule type" value="Transcribed_RNA"/>
</dbReference>
<keyword evidence="2" id="KW-0472">Membrane</keyword>
<dbReference type="AlphaFoldDB" id="A0A8D8LVK1"/>
<evidence type="ECO:0000256" key="2">
    <source>
        <dbReference type="SAM" id="Phobius"/>
    </source>
</evidence>
<dbReference type="EMBL" id="HBUF01037817">
    <property type="protein sequence ID" value="CAG6617088.1"/>
    <property type="molecule type" value="Transcribed_RNA"/>
</dbReference>
<dbReference type="EMBL" id="HBUF01037816">
    <property type="protein sequence ID" value="CAG6617085.1"/>
    <property type="molecule type" value="Transcribed_RNA"/>
</dbReference>
<name>A0A8D8LVK1_9HEMI</name>
<dbReference type="EMBL" id="HBUF01037819">
    <property type="protein sequence ID" value="CAG6617091.1"/>
    <property type="molecule type" value="Transcribed_RNA"/>
</dbReference>
<reference evidence="3" key="1">
    <citation type="submission" date="2021-05" db="EMBL/GenBank/DDBJ databases">
        <authorList>
            <person name="Alioto T."/>
            <person name="Alioto T."/>
            <person name="Gomez Garrido J."/>
        </authorList>
    </citation>
    <scope>NUCLEOTIDE SEQUENCE</scope>
</reference>
<keyword evidence="2" id="KW-0812">Transmembrane</keyword>
<feature type="compositionally biased region" description="Low complexity" evidence="1">
    <location>
        <begin position="1"/>
        <end position="16"/>
    </location>
</feature>
<dbReference type="EMBL" id="HBUF01343104">
    <property type="protein sequence ID" value="CAG6706257.1"/>
    <property type="molecule type" value="Transcribed_RNA"/>
</dbReference>
<sequence length="106" mass="11384">MCSSASSSDGDCSSSSLPTEGKGMAGSDSLSVVSFVCNLLEWLIRRICRSSQQILVFFTTALFACTLFGSSKTTVTCPSLCIFLSFFKRLLISGNTWYTSFSSTLG</sequence>
<keyword evidence="2" id="KW-1133">Transmembrane helix</keyword>